<feature type="domain" description="1-deoxy-D-xylulose 5-phosphate reductoisomerase C-terminal" evidence="11">
    <location>
        <begin position="126"/>
        <end position="205"/>
    </location>
</feature>
<evidence type="ECO:0000256" key="3">
    <source>
        <dbReference type="ARBA" id="ARBA00022723"/>
    </source>
</evidence>
<dbReference type="SUPFAM" id="SSF51735">
    <property type="entry name" value="NAD(P)-binding Rossmann-fold domains"/>
    <property type="match status" value="1"/>
</dbReference>
<dbReference type="PaxDb" id="1123384-AJ81_07945"/>
<name>A0A0X1KS37_9THEM</name>
<evidence type="ECO:0000313" key="13">
    <source>
        <dbReference type="EMBL" id="AJC74117.1"/>
    </source>
</evidence>
<evidence type="ECO:0000256" key="8">
    <source>
        <dbReference type="ARBA" id="ARBA00048543"/>
    </source>
</evidence>
<dbReference type="InterPro" id="IPR036291">
    <property type="entry name" value="NAD(P)-bd_dom_sf"/>
</dbReference>
<sequence length="359" mass="40701">MVERTVVIVGMTGSMGSQALEVIKKMGSFRVLAGTYHSSFDKAQSLAKEYAVEKLICTKDGYEELEAFLEQRRPDIVMVCIPGFASLPVTLKALRTSKRVLLASKEALVCGGWLVKEAMKETSCELIPLDSEHSAVMQLYEPSVEGILLTSSGGALRDWKLEDLDRAKPEDVLRHPVWKMGKRITIDSATMVNKGFEVLEACELFQLQASQVEVLIHREGLVHAAVFLKDGTIKMHLGFPDMRVPIAYGLTYPDRRYEHRKWPNFAETQLRFQQVEKCRYPAFYLAYEIENDYAKRTAYNAADEVCVEAFLQGRIRFTDIARVLAKVVEKIEGTPRDLQDLKDVDEASRKLAEEVIEWL</sequence>
<keyword evidence="9" id="KW-0460">Magnesium</keyword>
<keyword evidence="13" id="KW-0413">Isomerase</keyword>
<comment type="pathway">
    <text evidence="1 9">Isoprenoid biosynthesis; isopentenyl diphosphate biosynthesis via DXP pathway; isopentenyl diphosphate from 1-deoxy-D-xylulose 5-phosphate: step 1/6.</text>
</comment>
<keyword evidence="5 9" id="KW-0560">Oxidoreductase</keyword>
<evidence type="ECO:0000256" key="7">
    <source>
        <dbReference type="ARBA" id="ARBA00023229"/>
    </source>
</evidence>
<evidence type="ECO:0000256" key="5">
    <source>
        <dbReference type="ARBA" id="ARBA00023002"/>
    </source>
</evidence>
<feature type="binding site" evidence="9">
    <location>
        <position position="130"/>
    </location>
    <ligand>
        <name>Mn(2+)</name>
        <dbReference type="ChEBI" id="CHEBI:29035"/>
    </ligand>
</feature>
<keyword evidence="7 9" id="KW-0414">Isoprene biosynthesis</keyword>
<keyword evidence="14" id="KW-1185">Reference proteome</keyword>
<feature type="binding site" evidence="9">
    <location>
        <position position="188"/>
    </location>
    <ligand>
        <name>1-deoxy-D-xylulose 5-phosphate</name>
        <dbReference type="ChEBI" id="CHEBI:57792"/>
    </ligand>
</feature>
<reference evidence="13 14" key="1">
    <citation type="submission" date="2014-01" db="EMBL/GenBank/DDBJ databases">
        <title>Genome sequencing of Thermotog hypogea.</title>
        <authorList>
            <person name="Zhang X."/>
            <person name="Alvare G."/>
            <person name="Fristensky B."/>
            <person name="Chen L."/>
            <person name="Suen T."/>
            <person name="Chen Q."/>
            <person name="Ma K."/>
        </authorList>
    </citation>
    <scope>NUCLEOTIDE SEQUENCE [LARGE SCALE GENOMIC DNA]</scope>
    <source>
        <strain evidence="13 14">DSM 11164</strain>
    </source>
</reference>
<dbReference type="STRING" id="1123384.AJ81_07945"/>
<dbReference type="RefSeq" id="WP_031504095.1">
    <property type="nucleotide sequence ID" value="NC_022795.1"/>
</dbReference>
<evidence type="ECO:0000259" key="10">
    <source>
        <dbReference type="Pfam" id="PF02670"/>
    </source>
</evidence>
<dbReference type="GO" id="GO:0070402">
    <property type="term" value="F:NADPH binding"/>
    <property type="evidence" value="ECO:0007669"/>
    <property type="project" value="InterPro"/>
</dbReference>
<organism evidence="13 14">
    <name type="scientific">Pseudothermotoga hypogea DSM 11164 = NBRC 106472</name>
    <dbReference type="NCBI Taxonomy" id="1123384"/>
    <lineage>
        <taxon>Bacteria</taxon>
        <taxon>Thermotogati</taxon>
        <taxon>Thermotogota</taxon>
        <taxon>Thermotogae</taxon>
        <taxon>Thermotogales</taxon>
        <taxon>Thermotogaceae</taxon>
        <taxon>Pseudothermotoga</taxon>
    </lineage>
</organism>
<feature type="binding site" evidence="9">
    <location>
        <position position="175"/>
    </location>
    <ligand>
        <name>1-deoxy-D-xylulose 5-phosphate</name>
        <dbReference type="ChEBI" id="CHEBI:57792"/>
    </ligand>
</feature>
<evidence type="ECO:0000256" key="2">
    <source>
        <dbReference type="ARBA" id="ARBA00006825"/>
    </source>
</evidence>
<dbReference type="GO" id="GO:0030604">
    <property type="term" value="F:1-deoxy-D-xylulose-5-phosphate reductoisomerase activity"/>
    <property type="evidence" value="ECO:0007669"/>
    <property type="project" value="UniProtKB-UniRule"/>
</dbReference>
<protein>
    <recommendedName>
        <fullName evidence="9">1-deoxy-D-xylulose 5-phosphate reductoisomerase</fullName>
        <shortName evidence="9">DXP reductoisomerase</shortName>
        <ecNumber evidence="9">1.1.1.267</ecNumber>
    </recommendedName>
    <alternativeName>
        <fullName evidence="9">1-deoxyxylulose-5-phosphate reductoisomerase</fullName>
    </alternativeName>
    <alternativeName>
        <fullName evidence="9">2-C-methyl-D-erythritol 4-phosphate synthase</fullName>
    </alternativeName>
</protein>
<dbReference type="InterPro" id="IPR013644">
    <property type="entry name" value="DXP_reductoisomerase_C"/>
</dbReference>
<dbReference type="InterPro" id="IPR026877">
    <property type="entry name" value="DXPR_C"/>
</dbReference>
<dbReference type="Gene3D" id="1.10.1740.10">
    <property type="match status" value="1"/>
</dbReference>
<dbReference type="PANTHER" id="PTHR30525">
    <property type="entry name" value="1-DEOXY-D-XYLULOSE 5-PHOSPHATE REDUCTOISOMERASE"/>
    <property type="match status" value="1"/>
</dbReference>
<dbReference type="Pfam" id="PF13288">
    <property type="entry name" value="DXPR_C"/>
    <property type="match status" value="1"/>
</dbReference>
<dbReference type="GO" id="GO:0051484">
    <property type="term" value="P:isopentenyl diphosphate biosynthetic process, methylerythritol 4-phosphate pathway involved in terpenoid biosynthetic process"/>
    <property type="evidence" value="ECO:0007669"/>
    <property type="project" value="TreeGrafter"/>
</dbReference>
<feature type="binding site" evidence="9">
    <location>
        <position position="181"/>
    </location>
    <ligand>
        <name>NADPH</name>
        <dbReference type="ChEBI" id="CHEBI:57783"/>
    </ligand>
</feature>
<gene>
    <name evidence="9" type="primary">dxr</name>
    <name evidence="13" type="ORF">AJ81_07945</name>
</gene>
<feature type="binding site" evidence="9">
    <location>
        <position position="106"/>
    </location>
    <ligand>
        <name>NADPH</name>
        <dbReference type="ChEBI" id="CHEBI:57783"/>
    </ligand>
</feature>
<feature type="domain" description="1-deoxy-D-xylulose 5-phosphate reductoisomerase N-terminal" evidence="10">
    <location>
        <begin position="61"/>
        <end position="112"/>
    </location>
</feature>
<feature type="binding site" evidence="9">
    <location>
        <position position="131"/>
    </location>
    <ligand>
        <name>1-deoxy-D-xylulose 5-phosphate</name>
        <dbReference type="ChEBI" id="CHEBI:57792"/>
    </ligand>
</feature>
<dbReference type="InterPro" id="IPR003821">
    <property type="entry name" value="DXP_reductoisomerase"/>
</dbReference>
<feature type="binding site" evidence="9">
    <location>
        <position position="197"/>
    </location>
    <ligand>
        <name>1-deoxy-D-xylulose 5-phosphate</name>
        <dbReference type="ChEBI" id="CHEBI:57792"/>
    </ligand>
</feature>
<dbReference type="AlphaFoldDB" id="A0A0X1KS37"/>
<dbReference type="SUPFAM" id="SSF69055">
    <property type="entry name" value="1-deoxy-D-xylulose-5-phosphate reductoisomerase, C-terminal domain"/>
    <property type="match status" value="1"/>
</dbReference>
<proteinExistence type="inferred from homology"/>
<dbReference type="SUPFAM" id="SSF55347">
    <property type="entry name" value="Glyceraldehyde-3-phosphate dehydrogenase-like, C-terminal domain"/>
    <property type="match status" value="1"/>
</dbReference>
<dbReference type="GO" id="GO:0016853">
    <property type="term" value="F:isomerase activity"/>
    <property type="evidence" value="ECO:0007669"/>
    <property type="project" value="UniProtKB-KW"/>
</dbReference>
<dbReference type="PATRIC" id="fig|1123384.7.peg.1593"/>
<dbReference type="Gene3D" id="3.40.50.720">
    <property type="entry name" value="NAD(P)-binding Rossmann-like Domain"/>
    <property type="match status" value="2"/>
</dbReference>
<feature type="binding site" evidence="9">
    <location>
        <position position="13"/>
    </location>
    <ligand>
        <name>NADPH</name>
        <dbReference type="ChEBI" id="CHEBI:57783"/>
    </ligand>
</feature>
<dbReference type="PANTHER" id="PTHR30525:SF0">
    <property type="entry name" value="1-DEOXY-D-XYLULOSE 5-PHOSPHATE REDUCTOISOMERASE, CHLOROPLASTIC"/>
    <property type="match status" value="1"/>
</dbReference>
<dbReference type="UniPathway" id="UPA00056">
    <property type="reaction ID" value="UER00092"/>
</dbReference>
<feature type="binding site" evidence="9">
    <location>
        <position position="197"/>
    </location>
    <ligand>
        <name>Mn(2+)</name>
        <dbReference type="ChEBI" id="CHEBI:29035"/>
    </ligand>
</feature>
<evidence type="ECO:0000256" key="9">
    <source>
        <dbReference type="HAMAP-Rule" id="MF_00183"/>
    </source>
</evidence>
<dbReference type="Pfam" id="PF02670">
    <property type="entry name" value="DXP_reductoisom"/>
    <property type="match status" value="1"/>
</dbReference>
<keyword evidence="4 9" id="KW-0521">NADP</keyword>
<feature type="binding site" evidence="9">
    <location>
        <position position="194"/>
    </location>
    <ligand>
        <name>1-deoxy-D-xylulose 5-phosphate</name>
        <dbReference type="ChEBI" id="CHEBI:57792"/>
    </ligand>
</feature>
<dbReference type="EC" id="1.1.1.267" evidence="9"/>
<dbReference type="KEGG" id="phy:AJ81_07945"/>
<feature type="domain" description="DXP reductoisomerase C-terminal" evidence="12">
    <location>
        <begin position="237"/>
        <end position="350"/>
    </location>
</feature>
<feature type="binding site" evidence="9">
    <location>
        <position position="105"/>
    </location>
    <ligand>
        <name>1-deoxy-D-xylulose 5-phosphate</name>
        <dbReference type="ChEBI" id="CHEBI:57792"/>
    </ligand>
</feature>
<comment type="similarity">
    <text evidence="2 9">Belongs to the DXR family.</text>
</comment>
<dbReference type="GO" id="GO:0030145">
    <property type="term" value="F:manganese ion binding"/>
    <property type="evidence" value="ECO:0007669"/>
    <property type="project" value="TreeGrafter"/>
</dbReference>
<feature type="binding site" evidence="9">
    <location>
        <position position="12"/>
    </location>
    <ligand>
        <name>NADPH</name>
        <dbReference type="ChEBI" id="CHEBI:57783"/>
    </ligand>
</feature>
<accession>A0A0X1KS37</accession>
<feature type="binding site" evidence="9">
    <location>
        <position position="193"/>
    </location>
    <ligand>
        <name>1-deoxy-D-xylulose 5-phosphate</name>
        <dbReference type="ChEBI" id="CHEBI:57792"/>
    </ligand>
</feature>
<feature type="binding site" evidence="9">
    <location>
        <position position="152"/>
    </location>
    <ligand>
        <name>1-deoxy-D-xylulose 5-phosphate</name>
        <dbReference type="ChEBI" id="CHEBI:57792"/>
    </ligand>
</feature>
<evidence type="ECO:0000256" key="1">
    <source>
        <dbReference type="ARBA" id="ARBA00005094"/>
    </source>
</evidence>
<dbReference type="Proteomes" id="UP000077469">
    <property type="component" value="Chromosome"/>
</dbReference>
<dbReference type="Pfam" id="PF08436">
    <property type="entry name" value="DXP_redisom_C"/>
    <property type="match status" value="1"/>
</dbReference>
<keyword evidence="6 9" id="KW-0464">Manganese</keyword>
<evidence type="ECO:0000259" key="11">
    <source>
        <dbReference type="Pfam" id="PF08436"/>
    </source>
</evidence>
<evidence type="ECO:0000313" key="14">
    <source>
        <dbReference type="Proteomes" id="UP000077469"/>
    </source>
</evidence>
<dbReference type="InterPro" id="IPR036169">
    <property type="entry name" value="DXPR_C_sf"/>
</dbReference>
<comment type="caution">
    <text evidence="9">Lacks conserved residue(s) required for the propagation of feature annotation.</text>
</comment>
<comment type="function">
    <text evidence="9">Catalyzes the NADPH-dependent rearrangement and reduction of 1-deoxy-D-xylulose-5-phosphate (DXP) to 2-C-methyl-D-erythritol 4-phosphate (MEP).</text>
</comment>
<feature type="binding site" evidence="9">
    <location>
        <position position="132"/>
    </location>
    <ligand>
        <name>1-deoxy-D-xylulose 5-phosphate</name>
        <dbReference type="ChEBI" id="CHEBI:57792"/>
    </ligand>
</feature>
<dbReference type="HAMAP" id="MF_00183">
    <property type="entry name" value="DXP_reductoisom"/>
    <property type="match status" value="1"/>
</dbReference>
<feature type="binding site" evidence="9">
    <location>
        <position position="14"/>
    </location>
    <ligand>
        <name>NADPH</name>
        <dbReference type="ChEBI" id="CHEBI:57783"/>
    </ligand>
</feature>
<evidence type="ECO:0000256" key="4">
    <source>
        <dbReference type="ARBA" id="ARBA00022857"/>
    </source>
</evidence>
<dbReference type="EMBL" id="CP007141">
    <property type="protein sequence ID" value="AJC74117.1"/>
    <property type="molecule type" value="Genomic_DNA"/>
</dbReference>
<keyword evidence="3 9" id="KW-0479">Metal-binding</keyword>
<dbReference type="InterPro" id="IPR013512">
    <property type="entry name" value="DXP_reductoisomerase_N"/>
</dbReference>
<evidence type="ECO:0000256" key="6">
    <source>
        <dbReference type="ARBA" id="ARBA00023211"/>
    </source>
</evidence>
<dbReference type="PIRSF" id="PIRSF006205">
    <property type="entry name" value="Dxp_reductismrs"/>
    <property type="match status" value="1"/>
</dbReference>
<evidence type="ECO:0000259" key="12">
    <source>
        <dbReference type="Pfam" id="PF13288"/>
    </source>
</evidence>
<dbReference type="OrthoDB" id="9806546at2"/>
<comment type="cofactor">
    <cofactor evidence="9">
        <name>Mg(2+)</name>
        <dbReference type="ChEBI" id="CHEBI:18420"/>
    </cofactor>
    <cofactor evidence="9">
        <name>Mn(2+)</name>
        <dbReference type="ChEBI" id="CHEBI:29035"/>
    </cofactor>
</comment>
<feature type="binding site" evidence="9">
    <location>
        <position position="132"/>
    </location>
    <ligand>
        <name>Mn(2+)</name>
        <dbReference type="ChEBI" id="CHEBI:29035"/>
    </ligand>
</feature>
<comment type="catalytic activity">
    <reaction evidence="8">
        <text>2-C-methyl-D-erythritol 4-phosphate + NADP(+) = 1-deoxy-D-xylulose 5-phosphate + NADPH + H(+)</text>
        <dbReference type="Rhea" id="RHEA:13717"/>
        <dbReference type="ChEBI" id="CHEBI:15378"/>
        <dbReference type="ChEBI" id="CHEBI:57783"/>
        <dbReference type="ChEBI" id="CHEBI:57792"/>
        <dbReference type="ChEBI" id="CHEBI:58262"/>
        <dbReference type="ChEBI" id="CHEBI:58349"/>
        <dbReference type="EC" id="1.1.1.267"/>
    </reaction>
    <physiologicalReaction direction="right-to-left" evidence="8">
        <dbReference type="Rhea" id="RHEA:13719"/>
    </physiologicalReaction>
</comment>